<dbReference type="InParanoid" id="G3I4M0"/>
<proteinExistence type="predicted"/>
<dbReference type="AlphaFoldDB" id="G3I4M0"/>
<gene>
    <name evidence="1" type="ORF">I79_018403</name>
</gene>
<name>G3I4M0_CRIGR</name>
<evidence type="ECO:0000313" key="1">
    <source>
        <dbReference type="EMBL" id="EGW00242.1"/>
    </source>
</evidence>
<organism evidence="1 2">
    <name type="scientific">Cricetulus griseus</name>
    <name type="common">Chinese hamster</name>
    <name type="synonym">Cricetulus barabensis griseus</name>
    <dbReference type="NCBI Taxonomy" id="10029"/>
    <lineage>
        <taxon>Eukaryota</taxon>
        <taxon>Metazoa</taxon>
        <taxon>Chordata</taxon>
        <taxon>Craniata</taxon>
        <taxon>Vertebrata</taxon>
        <taxon>Euteleostomi</taxon>
        <taxon>Mammalia</taxon>
        <taxon>Eutheria</taxon>
        <taxon>Euarchontoglires</taxon>
        <taxon>Glires</taxon>
        <taxon>Rodentia</taxon>
        <taxon>Myomorpha</taxon>
        <taxon>Muroidea</taxon>
        <taxon>Cricetidae</taxon>
        <taxon>Cricetinae</taxon>
        <taxon>Cricetulus</taxon>
    </lineage>
</organism>
<accession>G3I4M0</accession>
<protein>
    <submittedName>
        <fullName evidence="1">Uncharacterized protein</fullName>
    </submittedName>
</protein>
<dbReference type="EMBL" id="JH001257">
    <property type="protein sequence ID" value="EGW00242.1"/>
    <property type="molecule type" value="Genomic_DNA"/>
</dbReference>
<dbReference type="Proteomes" id="UP000001075">
    <property type="component" value="Unassembled WGS sequence"/>
</dbReference>
<reference evidence="2" key="1">
    <citation type="journal article" date="2011" name="Nat. Biotechnol.">
        <title>The genomic sequence of the Chinese hamster ovary (CHO)-K1 cell line.</title>
        <authorList>
            <person name="Xu X."/>
            <person name="Nagarajan H."/>
            <person name="Lewis N.E."/>
            <person name="Pan S."/>
            <person name="Cai Z."/>
            <person name="Liu X."/>
            <person name="Chen W."/>
            <person name="Xie M."/>
            <person name="Wang W."/>
            <person name="Hammond S."/>
            <person name="Andersen M.R."/>
            <person name="Neff N."/>
            <person name="Passarelli B."/>
            <person name="Koh W."/>
            <person name="Fan H.C."/>
            <person name="Wang J."/>
            <person name="Gui Y."/>
            <person name="Lee K.H."/>
            <person name="Betenbaugh M.J."/>
            <person name="Quake S.R."/>
            <person name="Famili I."/>
            <person name="Palsson B.O."/>
            <person name="Wang J."/>
        </authorList>
    </citation>
    <scope>NUCLEOTIDE SEQUENCE [LARGE SCALE GENOMIC DNA]</scope>
    <source>
        <strain evidence="2">CHO K1 cell line</strain>
    </source>
</reference>
<evidence type="ECO:0000313" key="2">
    <source>
        <dbReference type="Proteomes" id="UP000001075"/>
    </source>
</evidence>
<sequence>MYSAFAAMDQNQKNCVDKLYCISRKSLNFILEMDGCCKLKWTVIDVLRVVAKTNGVLSA</sequence>